<organism evidence="2 3">
    <name type="scientific">Sinomonas terricola</name>
    <dbReference type="NCBI Taxonomy" id="3110330"/>
    <lineage>
        <taxon>Bacteria</taxon>
        <taxon>Bacillati</taxon>
        <taxon>Actinomycetota</taxon>
        <taxon>Actinomycetes</taxon>
        <taxon>Micrococcales</taxon>
        <taxon>Micrococcaceae</taxon>
        <taxon>Sinomonas</taxon>
    </lineage>
</organism>
<dbReference type="InterPro" id="IPR050570">
    <property type="entry name" value="Cell_wall_metabolism_enzyme"/>
</dbReference>
<evidence type="ECO:0000313" key="3">
    <source>
        <dbReference type="Proteomes" id="UP001304769"/>
    </source>
</evidence>
<dbReference type="PANTHER" id="PTHR21666">
    <property type="entry name" value="PEPTIDASE-RELATED"/>
    <property type="match status" value="1"/>
</dbReference>
<dbReference type="Gene3D" id="2.70.70.10">
    <property type="entry name" value="Glucose Permease (Domain IIA)"/>
    <property type="match status" value="1"/>
</dbReference>
<sequence>MGYIWPVDPEFEVTQEFGANPGATLPDGTPVNPPGGHTGRDFATPIGTPVVAVGDGVIDFAGQADWTPNDNPLWMMGSICIILNCGDAQPDFTYGHLSSVSVTAGQSVRQGQVIGYTGNTGASTGPHLHFEALPPGYALDQRTYGRVDPRRYCTGFPSGLEPQANDITPIDTEGFLMTLSDQDQIEVRDNLRKVVGALGAAEGPGDVAEIRDNVRKLVYGQLTPEQVAAAIPTDIAQQVFDELGKRLQTGAAHG</sequence>
<keyword evidence="2" id="KW-0378">Hydrolase</keyword>
<dbReference type="RefSeq" id="WP_323278308.1">
    <property type="nucleotide sequence ID" value="NZ_JAYGGQ010000004.1"/>
</dbReference>
<feature type="domain" description="M23ase beta-sheet core" evidence="1">
    <location>
        <begin position="36"/>
        <end position="134"/>
    </location>
</feature>
<evidence type="ECO:0000313" key="2">
    <source>
        <dbReference type="EMBL" id="MEA5454463.1"/>
    </source>
</evidence>
<dbReference type="InterPro" id="IPR011055">
    <property type="entry name" value="Dup_hybrid_motif"/>
</dbReference>
<protein>
    <submittedName>
        <fullName evidence="2">M23 family metallopeptidase</fullName>
        <ecNumber evidence="2">3.4.-.-</ecNumber>
    </submittedName>
</protein>
<dbReference type="Proteomes" id="UP001304769">
    <property type="component" value="Unassembled WGS sequence"/>
</dbReference>
<reference evidence="2 3" key="1">
    <citation type="submission" date="2023-12" db="EMBL/GenBank/DDBJ databases">
        <title>Sinomonas terricola sp. nov, isolated from litchi orchard soil in Guangdong, PR China.</title>
        <authorList>
            <person name="Jiaxin W."/>
            <person name="Yang Z."/>
            <person name="Honghui Z."/>
        </authorList>
    </citation>
    <scope>NUCLEOTIDE SEQUENCE [LARGE SCALE GENOMIC DNA]</scope>
    <source>
        <strain evidence="2 3">JGH33</strain>
    </source>
</reference>
<comment type="caution">
    <text evidence="2">The sequence shown here is derived from an EMBL/GenBank/DDBJ whole genome shotgun (WGS) entry which is preliminary data.</text>
</comment>
<dbReference type="PANTHER" id="PTHR21666:SF270">
    <property type="entry name" value="MUREIN HYDROLASE ACTIVATOR ENVC"/>
    <property type="match status" value="1"/>
</dbReference>
<dbReference type="InterPro" id="IPR016047">
    <property type="entry name" value="M23ase_b-sheet_dom"/>
</dbReference>
<accession>A0ABU5T4D5</accession>
<evidence type="ECO:0000259" key="1">
    <source>
        <dbReference type="Pfam" id="PF01551"/>
    </source>
</evidence>
<name>A0ABU5T4D5_9MICC</name>
<dbReference type="GO" id="GO:0016787">
    <property type="term" value="F:hydrolase activity"/>
    <property type="evidence" value="ECO:0007669"/>
    <property type="project" value="UniProtKB-KW"/>
</dbReference>
<keyword evidence="3" id="KW-1185">Reference proteome</keyword>
<proteinExistence type="predicted"/>
<dbReference type="EC" id="3.4.-.-" evidence="2"/>
<gene>
    <name evidence="2" type="ORF">SPF06_06995</name>
</gene>
<dbReference type="SUPFAM" id="SSF51261">
    <property type="entry name" value="Duplicated hybrid motif"/>
    <property type="match status" value="1"/>
</dbReference>
<dbReference type="CDD" id="cd12797">
    <property type="entry name" value="M23_peptidase"/>
    <property type="match status" value="1"/>
</dbReference>
<dbReference type="EMBL" id="JAYGGQ010000004">
    <property type="protein sequence ID" value="MEA5454463.1"/>
    <property type="molecule type" value="Genomic_DNA"/>
</dbReference>
<dbReference type="Pfam" id="PF01551">
    <property type="entry name" value="Peptidase_M23"/>
    <property type="match status" value="1"/>
</dbReference>